<dbReference type="Proteomes" id="UP000218164">
    <property type="component" value="Unassembled WGS sequence"/>
</dbReference>
<dbReference type="AlphaFoldDB" id="A0A2A2HSZ5"/>
<protein>
    <submittedName>
        <fullName evidence="1">Uncharacterized protein</fullName>
    </submittedName>
</protein>
<comment type="caution">
    <text evidence="1">The sequence shown here is derived from an EMBL/GenBank/DDBJ whole genome shotgun (WGS) entry which is preliminary data.</text>
</comment>
<evidence type="ECO:0000313" key="1">
    <source>
        <dbReference type="EMBL" id="PAV12502.1"/>
    </source>
</evidence>
<dbReference type="EMBL" id="LMVP01000233">
    <property type="protein sequence ID" value="PAV12502.1"/>
    <property type="molecule type" value="Genomic_DNA"/>
</dbReference>
<evidence type="ECO:0000313" key="2">
    <source>
        <dbReference type="Proteomes" id="UP000218164"/>
    </source>
</evidence>
<dbReference type="RefSeq" id="WP_095644618.1">
    <property type="nucleotide sequence ID" value="NZ_LMVP01000233.1"/>
</dbReference>
<reference evidence="1 2" key="1">
    <citation type="journal article" date="2017" name="BMC Genomics">
        <title>Genomic analysis of methanogenic archaea reveals a shift towards energy conservation.</title>
        <authorList>
            <person name="Gilmore S.P."/>
            <person name="Henske J.K."/>
            <person name="Sexton J.A."/>
            <person name="Solomon K.V."/>
            <person name="Seppala S."/>
            <person name="Yoo J.I."/>
            <person name="Huyett L.M."/>
            <person name="Pressman A."/>
            <person name="Cogan J.Z."/>
            <person name="Kivenson V."/>
            <person name="Peng X."/>
            <person name="Tan Y."/>
            <person name="Valentine D.L."/>
            <person name="O'Malley M.A."/>
        </authorList>
    </citation>
    <scope>NUCLEOTIDE SEQUENCE [LARGE SCALE GENOMIC DNA]</scope>
    <source>
        <strain evidence="1 2">MC-15</strain>
    </source>
</reference>
<gene>
    <name evidence="1" type="ORF">ASJ81_20310</name>
</gene>
<dbReference type="OrthoDB" id="372930at2157"/>
<keyword evidence="2" id="KW-1185">Reference proteome</keyword>
<organism evidence="1 2">
    <name type="scientific">Methanosarcina spelaei</name>
    <dbReference type="NCBI Taxonomy" id="1036679"/>
    <lineage>
        <taxon>Archaea</taxon>
        <taxon>Methanobacteriati</taxon>
        <taxon>Methanobacteriota</taxon>
        <taxon>Stenosarchaea group</taxon>
        <taxon>Methanomicrobia</taxon>
        <taxon>Methanosarcinales</taxon>
        <taxon>Methanosarcinaceae</taxon>
        <taxon>Methanosarcina</taxon>
    </lineage>
</organism>
<proteinExistence type="predicted"/>
<name>A0A2A2HSZ5_9EURY</name>
<accession>A0A2A2HSZ5</accession>
<sequence length="103" mass="11950">MDMNEETPNEIDLRMSKLKEISSKSNKKFLILPGSNAIEYSSNIKGFIIRRLGRIVSISNDDMNSLIKMTDDDMGSYITKRFQGDEKKQEILKEFVKIVLMER</sequence>